<name>A0A1M5QYL4_9FLAO</name>
<protein>
    <submittedName>
        <fullName evidence="1">Uncharacterized protein</fullName>
    </submittedName>
</protein>
<sequence>MSENIYSCSYCGTTITTNSSPNQSGCNVKSSHNWVRLGEVGNNNYQCRDCKIVVKTKSSPQQVGCTKANSHYWKKL</sequence>
<proteinExistence type="predicted"/>
<evidence type="ECO:0000313" key="1">
    <source>
        <dbReference type="EMBL" id="SHH18860.1"/>
    </source>
</evidence>
<dbReference type="Proteomes" id="UP000184020">
    <property type="component" value="Unassembled WGS sequence"/>
</dbReference>
<organism evidence="1 2">
    <name type="scientific">Flavobacterium micromati</name>
    <dbReference type="NCBI Taxonomy" id="229205"/>
    <lineage>
        <taxon>Bacteria</taxon>
        <taxon>Pseudomonadati</taxon>
        <taxon>Bacteroidota</taxon>
        <taxon>Flavobacteriia</taxon>
        <taxon>Flavobacteriales</taxon>
        <taxon>Flavobacteriaceae</taxon>
        <taxon>Flavobacterium</taxon>
    </lineage>
</organism>
<accession>A0A1M5QYL4</accession>
<dbReference type="RefSeq" id="WP_073022073.1">
    <property type="nucleotide sequence ID" value="NZ_FQWF01000021.1"/>
</dbReference>
<evidence type="ECO:0000313" key="2">
    <source>
        <dbReference type="Proteomes" id="UP000184020"/>
    </source>
</evidence>
<gene>
    <name evidence="1" type="ORF">SAMN05444372_1216</name>
</gene>
<reference evidence="2" key="1">
    <citation type="submission" date="2016-11" db="EMBL/GenBank/DDBJ databases">
        <authorList>
            <person name="Varghese N."/>
            <person name="Submissions S."/>
        </authorList>
    </citation>
    <scope>NUCLEOTIDE SEQUENCE [LARGE SCALE GENOMIC DNA]</scope>
    <source>
        <strain evidence="2">DSM 17659</strain>
    </source>
</reference>
<dbReference type="EMBL" id="FQWF01000021">
    <property type="protein sequence ID" value="SHH18860.1"/>
    <property type="molecule type" value="Genomic_DNA"/>
</dbReference>
<keyword evidence="2" id="KW-1185">Reference proteome</keyword>
<dbReference type="STRING" id="229205.SAMN05444372_1216"/>
<dbReference type="OrthoDB" id="1443192at2"/>
<dbReference type="AlphaFoldDB" id="A0A1M5QYL4"/>